<evidence type="ECO:0000313" key="2">
    <source>
        <dbReference type="EMBL" id="MCQ4121333.1"/>
    </source>
</evidence>
<evidence type="ECO:0000313" key="3">
    <source>
        <dbReference type="Proteomes" id="UP001524501"/>
    </source>
</evidence>
<keyword evidence="1" id="KW-0472">Membrane</keyword>
<keyword evidence="1" id="KW-0812">Transmembrane</keyword>
<reference evidence="2 3" key="1">
    <citation type="submission" date="2022-07" db="EMBL/GenBank/DDBJ databases">
        <title>Degradation activity of malathion, p-nitrophenol and potential low-temperature adaptation strategy of Rhodococcus sp. FXJ9.536.</title>
        <authorList>
            <person name="Huang J."/>
            <person name="Huang Y."/>
        </authorList>
    </citation>
    <scope>NUCLEOTIDE SEQUENCE [LARGE SCALE GENOMIC DNA]</scope>
    <source>
        <strain evidence="2 3">FXJ9.536</strain>
    </source>
</reference>
<keyword evidence="1" id="KW-1133">Transmembrane helix</keyword>
<dbReference type="EMBL" id="JANFQF010000017">
    <property type="protein sequence ID" value="MCQ4121333.1"/>
    <property type="molecule type" value="Genomic_DNA"/>
</dbReference>
<evidence type="ECO:0000256" key="1">
    <source>
        <dbReference type="SAM" id="Phobius"/>
    </source>
</evidence>
<name>A0ABT1QI63_9NOCA</name>
<protein>
    <submittedName>
        <fullName evidence="2">Uncharacterized protein</fullName>
    </submittedName>
</protein>
<dbReference type="Proteomes" id="UP001524501">
    <property type="component" value="Unassembled WGS sequence"/>
</dbReference>
<organism evidence="2 3">
    <name type="scientific">Rhodococcus tibetensis</name>
    <dbReference type="NCBI Taxonomy" id="2965064"/>
    <lineage>
        <taxon>Bacteria</taxon>
        <taxon>Bacillati</taxon>
        <taxon>Actinomycetota</taxon>
        <taxon>Actinomycetes</taxon>
        <taxon>Mycobacteriales</taxon>
        <taxon>Nocardiaceae</taxon>
        <taxon>Rhodococcus</taxon>
    </lineage>
</organism>
<proteinExistence type="predicted"/>
<sequence length="68" mass="7275">MGTAPVKAIMWSLFVLGLVGASLGVSELHVYWTVASLIVASVSGLILLRIRADAHPELERTDRRMAAG</sequence>
<keyword evidence="3" id="KW-1185">Reference proteome</keyword>
<accession>A0ABT1QI63</accession>
<feature type="transmembrane region" description="Helical" evidence="1">
    <location>
        <begin position="31"/>
        <end position="50"/>
    </location>
</feature>
<dbReference type="RefSeq" id="WP_255971769.1">
    <property type="nucleotide sequence ID" value="NZ_JANFQF010000017.1"/>
</dbReference>
<comment type="caution">
    <text evidence="2">The sequence shown here is derived from an EMBL/GenBank/DDBJ whole genome shotgun (WGS) entry which is preliminary data.</text>
</comment>
<gene>
    <name evidence="2" type="ORF">NOF53_19545</name>
</gene>